<dbReference type="Pfam" id="PF13563">
    <property type="entry name" value="2_5_RNA_ligase2"/>
    <property type="match status" value="1"/>
</dbReference>
<comment type="caution">
    <text evidence="1">The sequence shown here is derived from an EMBL/GenBank/DDBJ whole genome shotgun (WGS) entry which is preliminary data.</text>
</comment>
<dbReference type="RefSeq" id="WP_116182171.1">
    <property type="nucleotide sequence ID" value="NZ_CP144379.1"/>
</dbReference>
<dbReference type="OrthoDB" id="5193841at2"/>
<dbReference type="Gene3D" id="3.90.1140.10">
    <property type="entry name" value="Cyclic phosphodiesterase"/>
    <property type="match status" value="1"/>
</dbReference>
<keyword evidence="2" id="KW-1185">Reference proteome</keyword>
<dbReference type="GO" id="GO:0016874">
    <property type="term" value="F:ligase activity"/>
    <property type="evidence" value="ECO:0007669"/>
    <property type="project" value="UniProtKB-KW"/>
</dbReference>
<gene>
    <name evidence="1" type="ORF">BCF44_13672</name>
</gene>
<sequence>MKPYTFMYGAVPWPADITTLQLYAPVCLEENPELAVLIGQWRQALADAPIRLVEDRWLHVTLEMISDAPAGDIDAGERAALAEAVREALSGTPVYEGRAGSALAYESGALIDISPAAPLVAVHQALRQAVHAVRGPDSTGYRVPKPHLSLGYATAEADSDPWQRALRRVDPNGAPLRLTQVDLVEVGVDQTAGQLWWDQVASVPLHVD</sequence>
<dbReference type="Proteomes" id="UP000256269">
    <property type="component" value="Unassembled WGS sequence"/>
</dbReference>
<dbReference type="InterPro" id="IPR009097">
    <property type="entry name" value="Cyclic_Pdiesterase"/>
</dbReference>
<protein>
    <submittedName>
        <fullName evidence="1">2'-5' RNA ligase</fullName>
    </submittedName>
</protein>
<name>A0A3E0G5Y4_9PSEU</name>
<organism evidence="1 2">
    <name type="scientific">Kutzneria buriramensis</name>
    <dbReference type="NCBI Taxonomy" id="1045776"/>
    <lineage>
        <taxon>Bacteria</taxon>
        <taxon>Bacillati</taxon>
        <taxon>Actinomycetota</taxon>
        <taxon>Actinomycetes</taxon>
        <taxon>Pseudonocardiales</taxon>
        <taxon>Pseudonocardiaceae</taxon>
        <taxon>Kutzneria</taxon>
    </lineage>
</organism>
<dbReference type="SUPFAM" id="SSF55144">
    <property type="entry name" value="LigT-like"/>
    <property type="match status" value="1"/>
</dbReference>
<evidence type="ECO:0000313" key="1">
    <source>
        <dbReference type="EMBL" id="REH18317.1"/>
    </source>
</evidence>
<reference evidence="1 2" key="1">
    <citation type="submission" date="2018-08" db="EMBL/GenBank/DDBJ databases">
        <title>Genomic Encyclopedia of Archaeal and Bacterial Type Strains, Phase II (KMG-II): from individual species to whole genera.</title>
        <authorList>
            <person name="Goeker M."/>
        </authorList>
    </citation>
    <scope>NUCLEOTIDE SEQUENCE [LARGE SCALE GENOMIC DNA]</scope>
    <source>
        <strain evidence="1 2">DSM 45791</strain>
    </source>
</reference>
<proteinExistence type="predicted"/>
<accession>A0A3E0G5Y4</accession>
<dbReference type="AlphaFoldDB" id="A0A3E0G5Y4"/>
<dbReference type="EMBL" id="QUNO01000036">
    <property type="protein sequence ID" value="REH18317.1"/>
    <property type="molecule type" value="Genomic_DNA"/>
</dbReference>
<evidence type="ECO:0000313" key="2">
    <source>
        <dbReference type="Proteomes" id="UP000256269"/>
    </source>
</evidence>
<keyword evidence="1" id="KW-0436">Ligase</keyword>